<evidence type="ECO:0000256" key="2">
    <source>
        <dbReference type="ARBA" id="ARBA00022737"/>
    </source>
</evidence>
<protein>
    <recommendedName>
        <fullName evidence="4">U2A'/phosphoprotein 32 family A C-terminal domain-containing protein</fullName>
    </recommendedName>
</protein>
<dbReference type="SMART" id="SM00369">
    <property type="entry name" value="LRR_TYP"/>
    <property type="match status" value="11"/>
</dbReference>
<dbReference type="Gene3D" id="3.80.10.10">
    <property type="entry name" value="Ribonuclease Inhibitor"/>
    <property type="match status" value="7"/>
</dbReference>
<feature type="domain" description="U2A'/phosphoprotein 32 family A C-terminal" evidence="4">
    <location>
        <begin position="258"/>
        <end position="276"/>
    </location>
</feature>
<dbReference type="PANTHER" id="PTHR46652">
    <property type="entry name" value="LEUCINE-RICH REPEAT AND IQ DOMAIN-CONTAINING PROTEIN 1-RELATED"/>
    <property type="match status" value="1"/>
</dbReference>
<keyword evidence="2" id="KW-0677">Repeat</keyword>
<name>A0A507E2Y3_9FUNG</name>
<comment type="caution">
    <text evidence="5">The sequence shown here is derived from an EMBL/GenBank/DDBJ whole genome shotgun (WGS) entry which is preliminary data.</text>
</comment>
<organism evidence="5 6">
    <name type="scientific">Powellomyces hirtus</name>
    <dbReference type="NCBI Taxonomy" id="109895"/>
    <lineage>
        <taxon>Eukaryota</taxon>
        <taxon>Fungi</taxon>
        <taxon>Fungi incertae sedis</taxon>
        <taxon>Chytridiomycota</taxon>
        <taxon>Chytridiomycota incertae sedis</taxon>
        <taxon>Chytridiomycetes</taxon>
        <taxon>Spizellomycetales</taxon>
        <taxon>Powellomycetaceae</taxon>
        <taxon>Powellomyces</taxon>
    </lineage>
</organism>
<accession>A0A507E2Y3</accession>
<keyword evidence="1" id="KW-0433">Leucine-rich repeat</keyword>
<dbReference type="InterPro" id="IPR032675">
    <property type="entry name" value="LRR_dom_sf"/>
</dbReference>
<evidence type="ECO:0000313" key="5">
    <source>
        <dbReference type="EMBL" id="TPX57737.1"/>
    </source>
</evidence>
<evidence type="ECO:0000256" key="1">
    <source>
        <dbReference type="ARBA" id="ARBA00022614"/>
    </source>
</evidence>
<evidence type="ECO:0000259" key="4">
    <source>
        <dbReference type="SMART" id="SM00446"/>
    </source>
</evidence>
<dbReference type="SUPFAM" id="SSF52075">
    <property type="entry name" value="Outer arm dynein light chain 1"/>
    <property type="match status" value="1"/>
</dbReference>
<dbReference type="STRING" id="109895.A0A507E2Y3"/>
<dbReference type="EMBL" id="QEAQ01000048">
    <property type="protein sequence ID" value="TPX57737.1"/>
    <property type="molecule type" value="Genomic_DNA"/>
</dbReference>
<dbReference type="SMART" id="SM00446">
    <property type="entry name" value="LRRcap"/>
    <property type="match status" value="4"/>
</dbReference>
<feature type="domain" description="U2A'/phosphoprotein 32 family A C-terminal" evidence="4">
    <location>
        <begin position="1353"/>
        <end position="1371"/>
    </location>
</feature>
<dbReference type="SMART" id="SM00365">
    <property type="entry name" value="LRR_SD22"/>
    <property type="match status" value="13"/>
</dbReference>
<feature type="domain" description="U2A'/phosphoprotein 32 family A C-terminal" evidence="4">
    <location>
        <begin position="836"/>
        <end position="854"/>
    </location>
</feature>
<evidence type="ECO:0000313" key="6">
    <source>
        <dbReference type="Proteomes" id="UP000318582"/>
    </source>
</evidence>
<dbReference type="SUPFAM" id="SSF52058">
    <property type="entry name" value="L domain-like"/>
    <property type="match status" value="2"/>
</dbReference>
<sequence>MEPISDAIRLAGGMVYALGVENVSVVSDEQPPITVITPDKMDARPQTERQALYQNDKDVATVCAQNGISLTTFLNKPISITTIEMCFYNLDRITPATFFHFPHLTSLCIVTQDIDRVEGLTCLPLLEKLWICETGIEKIEGLERCTELRELYLYSNRIKRIEGLADCKRIEKLWLSDNDISIMENLHGLTQLRELHIGNNRIASVGDSLDGNMFLENLNISGNNISSFREVLFLARLPHLTALCLSDANFADNPICSLCNYQTHVIYHLPNLKSLDTLDVTEESRKIISATVLKKRMYYNMRIRTIKRNTNFLMKLLAIKAAVEIEKVEGEIRILMERTKRVKKRRDDLILTKEARGKPLPVDLMTKLAGANTRLQHFIQNKSRLVRDLKAHEAEVTLQISQQSDMAIRKLLLELETGGNVRFEDEQRDDAWFASCEVLVKKLLTRGKSLNSGKNIRVHRISRVHNRYLRNIYETSTSALPTTSKSSKSSSTNNATSDADRALDHLWYQGSADNFEDVFSVVEYGFCSDGTGQDGSLDAETVLPNYLECIGPPVDEFETRSGIPKPPGKRLQQAIVVKAPIGSATKIDDVAVTAPSLPRRRRSTPSSTGIPPRLEDAPRRYAFADTRVLLPEYFIEYSLDSTTAHLTSKLEQFLIDLAFSNKLSQAGMPAMVTEFLKQEHVAETPVYSELVDLPMAIIETRFPEVKIGDDTSGFLDYTFKHTVTSDAAPVVDFLNLNSVKIKSLTEQSFFSQIKSLSLSGCGLASIGSLSEFPQLEQLDLSFNKIAHLHTLRIAPSLRLLDITGNVVAQREEFDVVVKMGQTLVELDTRFNPICKSKGYRSYLCTELPALRIFDGLPCNVRDTNIKTVIDLPLLIEHSSTQPHLFRPLSVRTQTGYGFSATQNEYWRLAHHPHINEALMIEALTTLELDSCNLFDLTQVPPGMVNLRWASFRNNSIRDISPLAQFGRLEELALENNEIESIEPLTALKSLAKLDVSLNRIRSIDCARGFQSLMLLSMENNCVDTLKPLAELPTLMELYCGNNDVNDLLSIFPLRDLPRLIILDFTGNAVCQLDSYRLFTIYHLARLKILDGTGISAKEQSAAREAYLGKLTIELLGEKIGHQTFKAISELDLRNCKIREIDCFVGLDFRNLRKLTFDNNLLTGIDCFVGLTGLKCLSLNNNKIERLLVSDVPVGTVRNDGGAAATATAGQDWRRISTKGLLPSLEELHLGHNMIPRIADLGLHRLPQLRVLYLHGNRISKIDGLDQNRNLIELVLDKNHIKGADPSSFAALDKLKDLHIKENRIKSLANFDALQGLQRLYMSNNRVHEISEIEKTKLPNLLELSLASNAVARKQMYRWAVMMRFPLIMGIDGTEVIEEDRQRAQMYYLDRSAAQGDATNPMLKLVAPAMQPAVTPLNGTAKLPIKISSVVLDGLEMKLGANSCGFVSLRQ</sequence>
<feature type="domain" description="U2A'/phosphoprotein 32 family A C-terminal" evidence="4">
    <location>
        <begin position="1072"/>
        <end position="1090"/>
    </location>
</feature>
<dbReference type="PANTHER" id="PTHR46652:SF3">
    <property type="entry name" value="LEUCINE-RICH REPEAT-CONTAINING PROTEIN 9"/>
    <property type="match status" value="1"/>
</dbReference>
<proteinExistence type="predicted"/>
<gene>
    <name evidence="5" type="ORF">PhCBS80983_g03605</name>
</gene>
<dbReference type="InterPro" id="IPR003603">
    <property type="entry name" value="U2A'_phosphoprotein32A_C"/>
</dbReference>
<dbReference type="PROSITE" id="PS51450">
    <property type="entry name" value="LRR"/>
    <property type="match status" value="9"/>
</dbReference>
<dbReference type="Pfam" id="PF13855">
    <property type="entry name" value="LRR_8"/>
    <property type="match status" value="1"/>
</dbReference>
<keyword evidence="6" id="KW-1185">Reference proteome</keyword>
<dbReference type="InterPro" id="IPR050836">
    <property type="entry name" value="SDS22/Internalin_LRR"/>
</dbReference>
<feature type="region of interest" description="Disordered" evidence="3">
    <location>
        <begin position="595"/>
        <end position="614"/>
    </location>
</feature>
<evidence type="ECO:0000256" key="3">
    <source>
        <dbReference type="SAM" id="MobiDB-lite"/>
    </source>
</evidence>
<dbReference type="Pfam" id="PF14580">
    <property type="entry name" value="LRR_9"/>
    <property type="match status" value="3"/>
</dbReference>
<dbReference type="InterPro" id="IPR001611">
    <property type="entry name" value="Leu-rich_rpt"/>
</dbReference>
<dbReference type="InterPro" id="IPR003591">
    <property type="entry name" value="Leu-rich_rpt_typical-subtyp"/>
</dbReference>
<dbReference type="Proteomes" id="UP000318582">
    <property type="component" value="Unassembled WGS sequence"/>
</dbReference>
<reference evidence="5 6" key="1">
    <citation type="journal article" date="2019" name="Sci. Rep.">
        <title>Comparative genomics of chytrid fungi reveal insights into the obligate biotrophic and pathogenic lifestyle of Synchytrium endobioticum.</title>
        <authorList>
            <person name="van de Vossenberg B.T.L.H."/>
            <person name="Warris S."/>
            <person name="Nguyen H.D.T."/>
            <person name="van Gent-Pelzer M.P.E."/>
            <person name="Joly D.L."/>
            <person name="van de Geest H.C."/>
            <person name="Bonants P.J.M."/>
            <person name="Smith D.S."/>
            <person name="Levesque C.A."/>
            <person name="van der Lee T.A.J."/>
        </authorList>
    </citation>
    <scope>NUCLEOTIDE SEQUENCE [LARGE SCALE GENOMIC DNA]</scope>
    <source>
        <strain evidence="5 6">CBS 809.83</strain>
    </source>
</reference>